<comment type="caution">
    <text evidence="14">The sequence shown here is derived from an EMBL/GenBank/DDBJ whole genome shotgun (WGS) entry which is preliminary data.</text>
</comment>
<evidence type="ECO:0000256" key="10">
    <source>
        <dbReference type="PIRSR" id="PIRSR016496-1"/>
    </source>
</evidence>
<dbReference type="OrthoDB" id="1934954at2759"/>
<evidence type="ECO:0000256" key="8">
    <source>
        <dbReference type="ARBA" id="ARBA00023229"/>
    </source>
</evidence>
<dbReference type="InterPro" id="IPR024192">
    <property type="entry name" value="Fosfomycin_R_FomA-type"/>
</dbReference>
<comment type="similarity">
    <text evidence="1">Belongs to the isopentenyl phosphate kinase family.</text>
</comment>
<evidence type="ECO:0000256" key="4">
    <source>
        <dbReference type="ARBA" id="ARBA00022679"/>
    </source>
</evidence>
<protein>
    <recommendedName>
        <fullName evidence="3">Isopentenyl phosphate kinase</fullName>
        <ecNumber evidence="2">2.7.4.26</ecNumber>
    </recommendedName>
</protein>
<keyword evidence="8" id="KW-0414">Isoprene biosynthesis</keyword>
<dbReference type="PIRSF" id="PIRSF016496">
    <property type="entry name" value="Kin_FomA"/>
    <property type="match status" value="1"/>
</dbReference>
<dbReference type="GO" id="GO:0005829">
    <property type="term" value="C:cytosol"/>
    <property type="evidence" value="ECO:0007669"/>
    <property type="project" value="TreeGrafter"/>
</dbReference>
<dbReference type="NCBIfam" id="NF040647">
    <property type="entry name" value="IPPK_Arch"/>
    <property type="match status" value="1"/>
</dbReference>
<dbReference type="Pfam" id="PF00696">
    <property type="entry name" value="AA_kinase"/>
    <property type="match status" value="1"/>
</dbReference>
<dbReference type="PANTHER" id="PTHR43654">
    <property type="entry name" value="GLUTAMATE 5-KINASE"/>
    <property type="match status" value="1"/>
</dbReference>
<evidence type="ECO:0000256" key="7">
    <source>
        <dbReference type="ARBA" id="ARBA00022840"/>
    </source>
</evidence>
<feature type="binding site" evidence="10">
    <location>
        <position position="64"/>
    </location>
    <ligand>
        <name>substrate</name>
    </ligand>
</feature>
<keyword evidence="6" id="KW-0418">Kinase</keyword>
<feature type="region of interest" description="Disordered" evidence="12">
    <location>
        <begin position="265"/>
        <end position="287"/>
    </location>
</feature>
<evidence type="ECO:0000313" key="14">
    <source>
        <dbReference type="EMBL" id="KAG2174954.1"/>
    </source>
</evidence>
<evidence type="ECO:0000256" key="3">
    <source>
        <dbReference type="ARBA" id="ARBA00017267"/>
    </source>
</evidence>
<keyword evidence="5 10" id="KW-0547">Nucleotide-binding</keyword>
<proteinExistence type="inferred from homology"/>
<name>A0A8H7UCY4_MORIS</name>
<evidence type="ECO:0000256" key="1">
    <source>
        <dbReference type="ARBA" id="ARBA00010540"/>
    </source>
</evidence>
<feature type="binding site" evidence="10">
    <location>
        <position position="172"/>
    </location>
    <ligand>
        <name>substrate</name>
    </ligand>
</feature>
<evidence type="ECO:0000313" key="15">
    <source>
        <dbReference type="Proteomes" id="UP000654370"/>
    </source>
</evidence>
<reference evidence="14" key="1">
    <citation type="submission" date="2020-12" db="EMBL/GenBank/DDBJ databases">
        <title>Metabolic potential, ecology and presence of endohyphal bacteria is reflected in genomic diversity of Mucoromycotina.</title>
        <authorList>
            <person name="Muszewska A."/>
            <person name="Okrasinska A."/>
            <person name="Steczkiewicz K."/>
            <person name="Drgas O."/>
            <person name="Orlowska M."/>
            <person name="Perlinska-Lenart U."/>
            <person name="Aleksandrzak-Piekarczyk T."/>
            <person name="Szatraj K."/>
            <person name="Zielenkiewicz U."/>
            <person name="Pilsyk S."/>
            <person name="Malc E."/>
            <person name="Mieczkowski P."/>
            <person name="Kruszewska J.S."/>
            <person name="Biernat P."/>
            <person name="Pawlowska J."/>
        </authorList>
    </citation>
    <scope>NUCLEOTIDE SEQUENCE</scope>
    <source>
        <strain evidence="14">WA0000067209</strain>
    </source>
</reference>
<dbReference type="GO" id="GO:0016301">
    <property type="term" value="F:kinase activity"/>
    <property type="evidence" value="ECO:0007669"/>
    <property type="project" value="UniProtKB-KW"/>
</dbReference>
<evidence type="ECO:0000256" key="9">
    <source>
        <dbReference type="ARBA" id="ARBA00049063"/>
    </source>
</evidence>
<organism evidence="14 15">
    <name type="scientific">Mortierella isabellina</name>
    <name type="common">Filamentous fungus</name>
    <name type="synonym">Umbelopsis isabellina</name>
    <dbReference type="NCBI Taxonomy" id="91625"/>
    <lineage>
        <taxon>Eukaryota</taxon>
        <taxon>Fungi</taxon>
        <taxon>Fungi incertae sedis</taxon>
        <taxon>Mucoromycota</taxon>
        <taxon>Mucoromycotina</taxon>
        <taxon>Umbelopsidomycetes</taxon>
        <taxon>Umbelopsidales</taxon>
        <taxon>Umbelopsidaceae</taxon>
        <taxon>Umbelopsis</taxon>
    </lineage>
</organism>
<keyword evidence="15" id="KW-1185">Reference proteome</keyword>
<evidence type="ECO:0000256" key="12">
    <source>
        <dbReference type="SAM" id="MobiDB-lite"/>
    </source>
</evidence>
<dbReference type="Proteomes" id="UP000654370">
    <property type="component" value="Unassembled WGS sequence"/>
</dbReference>
<dbReference type="AlphaFoldDB" id="A0A8H7UCY4"/>
<dbReference type="Gene3D" id="3.40.1160.10">
    <property type="entry name" value="Acetylglutamate kinase-like"/>
    <property type="match status" value="1"/>
</dbReference>
<evidence type="ECO:0000256" key="6">
    <source>
        <dbReference type="ARBA" id="ARBA00022777"/>
    </source>
</evidence>
<feature type="domain" description="Aspartate/glutamate/uridylate kinase" evidence="13">
    <location>
        <begin position="10"/>
        <end position="261"/>
    </location>
</feature>
<keyword evidence="4" id="KW-0808">Transferase</keyword>
<evidence type="ECO:0000259" key="13">
    <source>
        <dbReference type="Pfam" id="PF00696"/>
    </source>
</evidence>
<feature type="site" description="Transition state stabilizer" evidence="11">
    <location>
        <position position="23"/>
    </location>
</feature>
<dbReference type="SUPFAM" id="SSF53633">
    <property type="entry name" value="Carbamate kinase-like"/>
    <property type="match status" value="1"/>
</dbReference>
<dbReference type="EMBL" id="JAEPQZ010000012">
    <property type="protein sequence ID" value="KAG2174954.1"/>
    <property type="molecule type" value="Genomic_DNA"/>
</dbReference>
<dbReference type="InterPro" id="IPR036393">
    <property type="entry name" value="AceGlu_kinase-like_sf"/>
</dbReference>
<keyword evidence="7 10" id="KW-0067">ATP-binding</keyword>
<dbReference type="GO" id="GO:0005524">
    <property type="term" value="F:ATP binding"/>
    <property type="evidence" value="ECO:0007669"/>
    <property type="project" value="UniProtKB-KW"/>
</dbReference>
<dbReference type="InterPro" id="IPR001048">
    <property type="entry name" value="Asp/Glu/Uridylate_kinase"/>
</dbReference>
<evidence type="ECO:0000256" key="5">
    <source>
        <dbReference type="ARBA" id="ARBA00022741"/>
    </source>
</evidence>
<feature type="binding site" evidence="10">
    <location>
        <position position="60"/>
    </location>
    <ligand>
        <name>ATP</name>
        <dbReference type="ChEBI" id="CHEBI:30616"/>
    </ligand>
</feature>
<evidence type="ECO:0000256" key="2">
    <source>
        <dbReference type="ARBA" id="ARBA00012908"/>
    </source>
</evidence>
<dbReference type="GO" id="GO:1901607">
    <property type="term" value="P:alpha-amino acid biosynthetic process"/>
    <property type="evidence" value="ECO:0007669"/>
    <property type="project" value="UniProtKB-ARBA"/>
</dbReference>
<dbReference type="GO" id="GO:0016114">
    <property type="term" value="P:terpenoid biosynthetic process"/>
    <property type="evidence" value="ECO:0007669"/>
    <property type="project" value="TreeGrafter"/>
</dbReference>
<evidence type="ECO:0000256" key="11">
    <source>
        <dbReference type="PIRSR" id="PIRSR016496-2"/>
    </source>
</evidence>
<dbReference type="EC" id="2.7.4.26" evidence="2"/>
<feature type="binding site" evidence="10">
    <location>
        <position position="241"/>
    </location>
    <ligand>
        <name>ATP</name>
        <dbReference type="ChEBI" id="CHEBI:30616"/>
    </ligand>
</feature>
<comment type="catalytic activity">
    <reaction evidence="9">
        <text>isopentenyl phosphate + ATP = isopentenyl diphosphate + ADP</text>
        <dbReference type="Rhea" id="RHEA:33963"/>
        <dbReference type="ChEBI" id="CHEBI:30616"/>
        <dbReference type="ChEBI" id="CHEBI:65078"/>
        <dbReference type="ChEBI" id="CHEBI:128769"/>
        <dbReference type="ChEBI" id="CHEBI:456216"/>
        <dbReference type="EC" id="2.7.4.26"/>
    </reaction>
</comment>
<feature type="binding site" evidence="10">
    <location>
        <position position="237"/>
    </location>
    <ligand>
        <name>ATP</name>
        <dbReference type="ChEBI" id="CHEBI:30616"/>
    </ligand>
</feature>
<sequence length="287" mass="31104">MDKTITDDNITLVKLGGAILTDKRSTCTTAPDSQWTGIFEQVANVYKHHNQNLILIHGVGSFGHPQAKKYSVRDGVAHDATKDMRKGVCLTHAAVLELHSLVIKTLIGMSIPAVSVTPFDHVVTSGGIDATTSTSFERMCHRAHVLLQQGYVPVLHGDVVMDDIQYCTILSGDVIMRELSKYIPSVKRCVFVTDVDGVFDKDPKTHADAELLTDLSTAHQFDQASSSSSSAADVTGSMHGKVKWARRIVEDSPGNKEVIICRQGTKASTKAMSGTPISSSQRMTVVK</sequence>
<gene>
    <name evidence="14" type="ORF">INT43_006016</name>
</gene>
<dbReference type="PANTHER" id="PTHR43654:SF1">
    <property type="entry name" value="ISOPENTENYL PHOSPHATE KINASE"/>
    <property type="match status" value="1"/>
</dbReference>
<dbReference type="GO" id="GO:0102043">
    <property type="term" value="F:isopentenyl phosphate kinase activity"/>
    <property type="evidence" value="ECO:0007669"/>
    <property type="project" value="UniProtKB-EC"/>
</dbReference>
<feature type="binding site" evidence="10">
    <location>
        <position position="194"/>
    </location>
    <ligand>
        <name>ATP</name>
        <dbReference type="ChEBI" id="CHEBI:30616"/>
    </ligand>
</feature>
<accession>A0A8H7UCY4</accession>